<accession>A0ABN7X2X4</accession>
<protein>
    <submittedName>
        <fullName evidence="1">7970_t:CDS:1</fullName>
    </submittedName>
</protein>
<organism evidence="1 2">
    <name type="scientific">Gigaspora margarita</name>
    <dbReference type="NCBI Taxonomy" id="4874"/>
    <lineage>
        <taxon>Eukaryota</taxon>
        <taxon>Fungi</taxon>
        <taxon>Fungi incertae sedis</taxon>
        <taxon>Mucoromycota</taxon>
        <taxon>Glomeromycotina</taxon>
        <taxon>Glomeromycetes</taxon>
        <taxon>Diversisporales</taxon>
        <taxon>Gigasporaceae</taxon>
        <taxon>Gigaspora</taxon>
    </lineage>
</organism>
<comment type="caution">
    <text evidence="1">The sequence shown here is derived from an EMBL/GenBank/DDBJ whole genome shotgun (WGS) entry which is preliminary data.</text>
</comment>
<dbReference type="Proteomes" id="UP000789901">
    <property type="component" value="Unassembled WGS sequence"/>
</dbReference>
<evidence type="ECO:0000313" key="2">
    <source>
        <dbReference type="Proteomes" id="UP000789901"/>
    </source>
</evidence>
<proteinExistence type="predicted"/>
<feature type="non-terminal residue" evidence="1">
    <location>
        <position position="1"/>
    </location>
</feature>
<gene>
    <name evidence="1" type="ORF">GMARGA_LOCUS37280</name>
</gene>
<keyword evidence="2" id="KW-1185">Reference proteome</keyword>
<reference evidence="1 2" key="1">
    <citation type="submission" date="2021-06" db="EMBL/GenBank/DDBJ databases">
        <authorList>
            <person name="Kallberg Y."/>
            <person name="Tangrot J."/>
            <person name="Rosling A."/>
        </authorList>
    </citation>
    <scope>NUCLEOTIDE SEQUENCE [LARGE SCALE GENOMIC DNA]</scope>
    <source>
        <strain evidence="1 2">120-4 pot B 10/14</strain>
    </source>
</reference>
<sequence length="50" mass="5550">IIISRPNTKSCIASSKICNKANIFVANSKDINNLEENIDFGRLGVIWNNT</sequence>
<dbReference type="EMBL" id="CAJVQB010076976">
    <property type="protein sequence ID" value="CAG8844753.1"/>
    <property type="molecule type" value="Genomic_DNA"/>
</dbReference>
<evidence type="ECO:0000313" key="1">
    <source>
        <dbReference type="EMBL" id="CAG8844753.1"/>
    </source>
</evidence>
<name>A0ABN7X2X4_GIGMA</name>